<keyword evidence="3" id="KW-1185">Reference proteome</keyword>
<proteinExistence type="predicted"/>
<protein>
    <submittedName>
        <fullName evidence="2">Uncharacterized protein</fullName>
    </submittedName>
</protein>
<evidence type="ECO:0000313" key="2">
    <source>
        <dbReference type="EMBL" id="GBN94726.1"/>
    </source>
</evidence>
<gene>
    <name evidence="2" type="ORF">AVEN_261374_1</name>
</gene>
<evidence type="ECO:0000313" key="3">
    <source>
        <dbReference type="Proteomes" id="UP000499080"/>
    </source>
</evidence>
<feature type="region of interest" description="Disordered" evidence="1">
    <location>
        <begin position="1"/>
        <end position="43"/>
    </location>
</feature>
<comment type="caution">
    <text evidence="2">The sequence shown here is derived from an EMBL/GenBank/DDBJ whole genome shotgun (WGS) entry which is preliminary data.</text>
</comment>
<sequence length="100" mass="11621">MPNPTNEQKSRFINRHITTPQTRSQTPISKGHRPLPSLDGPKMVSTTQDIAQKGRITHKPHGLYYFIKVKVTIYKNKEQWRHLTLIPRHKQRGVNTVNVC</sequence>
<dbReference type="Proteomes" id="UP000499080">
    <property type="component" value="Unassembled WGS sequence"/>
</dbReference>
<reference evidence="2 3" key="1">
    <citation type="journal article" date="2019" name="Sci. Rep.">
        <title>Orb-weaving spider Araneus ventricosus genome elucidates the spidroin gene catalogue.</title>
        <authorList>
            <person name="Kono N."/>
            <person name="Nakamura H."/>
            <person name="Ohtoshi R."/>
            <person name="Moran D.A.P."/>
            <person name="Shinohara A."/>
            <person name="Yoshida Y."/>
            <person name="Fujiwara M."/>
            <person name="Mori M."/>
            <person name="Tomita M."/>
            <person name="Arakawa K."/>
        </authorList>
    </citation>
    <scope>NUCLEOTIDE SEQUENCE [LARGE SCALE GENOMIC DNA]</scope>
</reference>
<evidence type="ECO:0000256" key="1">
    <source>
        <dbReference type="SAM" id="MobiDB-lite"/>
    </source>
</evidence>
<feature type="compositionally biased region" description="Polar residues" evidence="1">
    <location>
        <begin position="16"/>
        <end position="28"/>
    </location>
</feature>
<name>A0A4Y2T5F8_ARAVE</name>
<dbReference type="AlphaFoldDB" id="A0A4Y2T5F8"/>
<dbReference type="EMBL" id="BGPR01025641">
    <property type="protein sequence ID" value="GBN94726.1"/>
    <property type="molecule type" value="Genomic_DNA"/>
</dbReference>
<organism evidence="2 3">
    <name type="scientific">Araneus ventricosus</name>
    <name type="common">Orbweaver spider</name>
    <name type="synonym">Epeira ventricosa</name>
    <dbReference type="NCBI Taxonomy" id="182803"/>
    <lineage>
        <taxon>Eukaryota</taxon>
        <taxon>Metazoa</taxon>
        <taxon>Ecdysozoa</taxon>
        <taxon>Arthropoda</taxon>
        <taxon>Chelicerata</taxon>
        <taxon>Arachnida</taxon>
        <taxon>Araneae</taxon>
        <taxon>Araneomorphae</taxon>
        <taxon>Entelegynae</taxon>
        <taxon>Araneoidea</taxon>
        <taxon>Araneidae</taxon>
        <taxon>Araneus</taxon>
    </lineage>
</organism>
<accession>A0A4Y2T5F8</accession>